<evidence type="ECO:0000313" key="3">
    <source>
        <dbReference type="Proteomes" id="UP000464577"/>
    </source>
</evidence>
<gene>
    <name evidence="2" type="ORF">GJR95_21605</name>
</gene>
<dbReference type="AlphaFoldDB" id="A0A6P1W0D1"/>
<dbReference type="KEGG" id="senf:GJR95_21605"/>
<dbReference type="InterPro" id="IPR001173">
    <property type="entry name" value="Glyco_trans_2-like"/>
</dbReference>
<evidence type="ECO:0000259" key="1">
    <source>
        <dbReference type="Pfam" id="PF00535"/>
    </source>
</evidence>
<accession>A0A6P1W0D1</accession>
<dbReference type="Pfam" id="PF00535">
    <property type="entry name" value="Glycos_transf_2"/>
    <property type="match status" value="1"/>
</dbReference>
<keyword evidence="2" id="KW-0808">Transferase</keyword>
<dbReference type="Proteomes" id="UP000464577">
    <property type="component" value="Chromosome"/>
</dbReference>
<dbReference type="SUPFAM" id="SSF53448">
    <property type="entry name" value="Nucleotide-diphospho-sugar transferases"/>
    <property type="match status" value="1"/>
</dbReference>
<dbReference type="InterPro" id="IPR050834">
    <property type="entry name" value="Glycosyltransf_2"/>
</dbReference>
<dbReference type="PANTHER" id="PTHR43685:SF2">
    <property type="entry name" value="GLYCOSYLTRANSFERASE 2-LIKE DOMAIN-CONTAINING PROTEIN"/>
    <property type="match status" value="1"/>
</dbReference>
<sequence>MIPVYNCAHYLKETLTSVLMQDMGPAQMQIEVIDDASTDGDIASLVAEIGQGRVNYFRQPHNVGSLRNFETCLNRSRGQLIHLLHGDDKVYNGYYKAIASLFDSFPEIGAAFCRHNHIDEIGQFLGTTNVEAVSESILSDWLLRLATIQRIQYSSITVKREVYEQLGGFYGVTYGEDWEMWTRIAHKYPIAYTPTVLAAYRMHSTSISTQSLQTGQNLRDLQWVIGTIQQYLPANKRNEIKRNSLKKYAHSYLGRANHEWVKSRNKQIVYAQIKGCLHMHQDMLLYLKAAYLYSRLLLNY</sequence>
<dbReference type="EMBL" id="CP045997">
    <property type="protein sequence ID" value="QHV97439.1"/>
    <property type="molecule type" value="Genomic_DNA"/>
</dbReference>
<dbReference type="Gene3D" id="3.90.550.10">
    <property type="entry name" value="Spore Coat Polysaccharide Biosynthesis Protein SpsA, Chain A"/>
    <property type="match status" value="1"/>
</dbReference>
<evidence type="ECO:0000313" key="2">
    <source>
        <dbReference type="EMBL" id="QHV97439.1"/>
    </source>
</evidence>
<proteinExistence type="predicted"/>
<keyword evidence="3" id="KW-1185">Reference proteome</keyword>
<organism evidence="2 3">
    <name type="scientific">Spirosoma endbachense</name>
    <dbReference type="NCBI Taxonomy" id="2666025"/>
    <lineage>
        <taxon>Bacteria</taxon>
        <taxon>Pseudomonadati</taxon>
        <taxon>Bacteroidota</taxon>
        <taxon>Cytophagia</taxon>
        <taxon>Cytophagales</taxon>
        <taxon>Cytophagaceae</taxon>
        <taxon>Spirosoma</taxon>
    </lineage>
</organism>
<reference evidence="2 3" key="1">
    <citation type="submission" date="2019-11" db="EMBL/GenBank/DDBJ databases">
        <title>Spirosoma endbachense sp. nov., isolated from a natural salt meadow.</title>
        <authorList>
            <person name="Rojas J."/>
            <person name="Ambika Manirajan B."/>
            <person name="Ratering S."/>
            <person name="Suarez C."/>
            <person name="Geissler-Plaum R."/>
            <person name="Schnell S."/>
        </authorList>
    </citation>
    <scope>NUCLEOTIDE SEQUENCE [LARGE SCALE GENOMIC DNA]</scope>
    <source>
        <strain evidence="2 3">I-24</strain>
    </source>
</reference>
<protein>
    <submittedName>
        <fullName evidence="2">Glycosyltransferase</fullName>
    </submittedName>
</protein>
<name>A0A6P1W0D1_9BACT</name>
<dbReference type="InterPro" id="IPR029044">
    <property type="entry name" value="Nucleotide-diphossugar_trans"/>
</dbReference>
<dbReference type="PANTHER" id="PTHR43685">
    <property type="entry name" value="GLYCOSYLTRANSFERASE"/>
    <property type="match status" value="1"/>
</dbReference>
<feature type="domain" description="Glycosyltransferase 2-like" evidence="1">
    <location>
        <begin position="2"/>
        <end position="130"/>
    </location>
</feature>
<dbReference type="GO" id="GO:0016740">
    <property type="term" value="F:transferase activity"/>
    <property type="evidence" value="ECO:0007669"/>
    <property type="project" value="UniProtKB-KW"/>
</dbReference>